<dbReference type="InterPro" id="IPR022742">
    <property type="entry name" value="Hydrolase_4"/>
</dbReference>
<keyword evidence="2" id="KW-0378">Hydrolase</keyword>
<reference evidence="3" key="1">
    <citation type="journal article" date="2019" name="Int. J. Syst. Evol. Microbiol.">
        <title>The Global Catalogue of Microorganisms (GCM) 10K type strain sequencing project: providing services to taxonomists for standard genome sequencing and annotation.</title>
        <authorList>
            <consortium name="The Broad Institute Genomics Platform"/>
            <consortium name="The Broad Institute Genome Sequencing Center for Infectious Disease"/>
            <person name="Wu L."/>
            <person name="Ma J."/>
        </authorList>
    </citation>
    <scope>NUCLEOTIDE SEQUENCE [LARGE SCALE GENOMIC DNA]</scope>
    <source>
        <strain evidence="3">CGMCC 1.15795</strain>
    </source>
</reference>
<dbReference type="Proteomes" id="UP001597197">
    <property type="component" value="Unassembled WGS sequence"/>
</dbReference>
<dbReference type="InterPro" id="IPR029058">
    <property type="entry name" value="AB_hydrolase_fold"/>
</dbReference>
<organism evidence="2 3">
    <name type="scientific">Hymenobacter bucti</name>
    <dbReference type="NCBI Taxonomy" id="1844114"/>
    <lineage>
        <taxon>Bacteria</taxon>
        <taxon>Pseudomonadati</taxon>
        <taxon>Bacteroidota</taxon>
        <taxon>Cytophagia</taxon>
        <taxon>Cytophagales</taxon>
        <taxon>Hymenobacteraceae</taxon>
        <taxon>Hymenobacter</taxon>
    </lineage>
</organism>
<proteinExistence type="predicted"/>
<evidence type="ECO:0000259" key="1">
    <source>
        <dbReference type="Pfam" id="PF12146"/>
    </source>
</evidence>
<gene>
    <name evidence="2" type="ORF">ACFSDX_20675</name>
</gene>
<keyword evidence="3" id="KW-1185">Reference proteome</keyword>
<sequence>MRSRLLFYWISSLLVSGCTRSGSPPALSFSGGLVVAQIVTDSLQLVDPTRQRRIPLVRYFPQPGRGSAHKLKVALLNHAYHGKNTDYKFLADNLVAHGYYVISIQHELPGDEPIAMTENLYQARYPNWERGVQTIRFVLQELAQRQPQLDWQHVLLMGHSNGGDMVMLLAQEHPELRQVQQLISFDNRRVPFPRRPYPRVLSLRSIDQFADAGVLPTPAEQTQFGIELVQLPTTIHNDMWDGATEAQKQQMNAAVSHFIEKK</sequence>
<evidence type="ECO:0000313" key="3">
    <source>
        <dbReference type="Proteomes" id="UP001597197"/>
    </source>
</evidence>
<dbReference type="PANTHER" id="PTHR33428">
    <property type="entry name" value="CHLOROPHYLLASE-2, CHLOROPLASTIC"/>
    <property type="match status" value="1"/>
</dbReference>
<dbReference type="SUPFAM" id="SSF53474">
    <property type="entry name" value="alpha/beta-Hydrolases"/>
    <property type="match status" value="1"/>
</dbReference>
<protein>
    <submittedName>
        <fullName evidence="2">Serine aminopeptidase domain-containing protein</fullName>
    </submittedName>
</protein>
<feature type="domain" description="Serine aminopeptidase S33" evidence="1">
    <location>
        <begin position="73"/>
        <end position="183"/>
    </location>
</feature>
<dbReference type="PANTHER" id="PTHR33428:SF14">
    <property type="entry name" value="CARBOXYLESTERASE TYPE B DOMAIN-CONTAINING PROTEIN"/>
    <property type="match status" value="1"/>
</dbReference>
<comment type="caution">
    <text evidence="2">The sequence shown here is derived from an EMBL/GenBank/DDBJ whole genome shotgun (WGS) entry which is preliminary data.</text>
</comment>
<dbReference type="GO" id="GO:0004177">
    <property type="term" value="F:aminopeptidase activity"/>
    <property type="evidence" value="ECO:0007669"/>
    <property type="project" value="UniProtKB-KW"/>
</dbReference>
<dbReference type="Gene3D" id="3.40.50.1820">
    <property type="entry name" value="alpha/beta hydrolase"/>
    <property type="match status" value="1"/>
</dbReference>
<name>A0ABW4QZ14_9BACT</name>
<keyword evidence="2" id="KW-0031">Aminopeptidase</keyword>
<dbReference type="PROSITE" id="PS51257">
    <property type="entry name" value="PROKAR_LIPOPROTEIN"/>
    <property type="match status" value="1"/>
</dbReference>
<keyword evidence="2" id="KW-0645">Protease</keyword>
<evidence type="ECO:0000313" key="2">
    <source>
        <dbReference type="EMBL" id="MFD1874861.1"/>
    </source>
</evidence>
<accession>A0ABW4QZ14</accession>
<dbReference type="RefSeq" id="WP_382317011.1">
    <property type="nucleotide sequence ID" value="NZ_JBHUFD010000018.1"/>
</dbReference>
<dbReference type="Pfam" id="PF12146">
    <property type="entry name" value="Hydrolase_4"/>
    <property type="match status" value="1"/>
</dbReference>
<dbReference type="EMBL" id="JBHUFD010000018">
    <property type="protein sequence ID" value="MFD1874861.1"/>
    <property type="molecule type" value="Genomic_DNA"/>
</dbReference>